<keyword evidence="2" id="KW-0472">Membrane</keyword>
<feature type="compositionally biased region" description="Pro residues" evidence="1">
    <location>
        <begin position="1"/>
        <end position="12"/>
    </location>
</feature>
<comment type="caution">
    <text evidence="3">The sequence shown here is derived from an EMBL/GenBank/DDBJ whole genome shotgun (WGS) entry which is preliminary data.</text>
</comment>
<feature type="transmembrane region" description="Helical" evidence="2">
    <location>
        <begin position="251"/>
        <end position="270"/>
    </location>
</feature>
<dbReference type="AlphaFoldDB" id="A0A7W9T624"/>
<dbReference type="EMBL" id="JACHGV010000001">
    <property type="protein sequence ID" value="MBB6074774.1"/>
    <property type="molecule type" value="Genomic_DNA"/>
</dbReference>
<dbReference type="Proteomes" id="UP000591537">
    <property type="component" value="Unassembled WGS sequence"/>
</dbReference>
<reference evidence="3 4" key="1">
    <citation type="submission" date="2020-08" db="EMBL/GenBank/DDBJ databases">
        <title>Genomic Encyclopedia of Type Strains, Phase IV (KMG-IV): sequencing the most valuable type-strain genomes for metagenomic binning, comparative biology and taxonomic classification.</title>
        <authorList>
            <person name="Goeker M."/>
        </authorList>
    </citation>
    <scope>NUCLEOTIDE SEQUENCE [LARGE SCALE GENOMIC DNA]</scope>
    <source>
        <strain evidence="3 4">DSM 43350</strain>
    </source>
</reference>
<keyword evidence="2" id="KW-0812">Transmembrane</keyword>
<organism evidence="3 4">
    <name type="scientific">Streptomyces paradoxus</name>
    <dbReference type="NCBI Taxonomy" id="66375"/>
    <lineage>
        <taxon>Bacteria</taxon>
        <taxon>Bacillati</taxon>
        <taxon>Actinomycetota</taxon>
        <taxon>Actinomycetes</taxon>
        <taxon>Kitasatosporales</taxon>
        <taxon>Streptomycetaceae</taxon>
        <taxon>Streptomyces</taxon>
    </lineage>
</organism>
<keyword evidence="4" id="KW-1185">Reference proteome</keyword>
<feature type="transmembrane region" description="Helical" evidence="2">
    <location>
        <begin position="414"/>
        <end position="438"/>
    </location>
</feature>
<feature type="transmembrane region" description="Helical" evidence="2">
    <location>
        <begin position="330"/>
        <end position="349"/>
    </location>
</feature>
<protein>
    <recommendedName>
        <fullName evidence="5">Integral membrane protein</fullName>
    </recommendedName>
</protein>
<proteinExistence type="predicted"/>
<dbReference type="RefSeq" id="WP_184555519.1">
    <property type="nucleotide sequence ID" value="NZ_BAAARS010000001.1"/>
</dbReference>
<feature type="transmembrane region" description="Helical" evidence="2">
    <location>
        <begin position="45"/>
        <end position="70"/>
    </location>
</feature>
<sequence>MAPTDGPVPSPPGEGNEGSGRFLSTEEDAEYERLRRNAGVRHRRLRYSGAGVLLVLALLLAPLSVVATWVDDQVSDTGRYVQTVAPLASDPAVQDVVTDRLTDRVVAQVDVEAVTDALTRTLADAGAPPRVVEASESLAGPLRSAVRDVVDRTISRVVTSDVFAQVWEGANTRAHAAVVSMLTGEREGALRAEGDTVQLDLGQVVDEVRQRLVDAGFDKAAAIPDTDRTITLFQAEELGKAKDAMRLLDTMGTWLPVLTVALAALAVWTAPRHRRMLLVTAVGVGVMMIVFLVALALLRRVYLDAVPSATLPPDAAAAIYDTFVRFLRDSTRTLLVVAVITALAAYLYGPGRGARAVRNLARRGTSAAGRGLSRAGLRTGSAGLALAEHRSWTTGIVIGAGVLALVLWNHPTAGAVALVAGLVVVVLIVLETLAAAALGADTTRTGPAAAP</sequence>
<feature type="transmembrane region" description="Helical" evidence="2">
    <location>
        <begin position="277"/>
        <end position="298"/>
    </location>
</feature>
<evidence type="ECO:0000256" key="2">
    <source>
        <dbReference type="SAM" id="Phobius"/>
    </source>
</evidence>
<evidence type="ECO:0008006" key="5">
    <source>
        <dbReference type="Google" id="ProtNLM"/>
    </source>
</evidence>
<evidence type="ECO:0000313" key="3">
    <source>
        <dbReference type="EMBL" id="MBB6074774.1"/>
    </source>
</evidence>
<evidence type="ECO:0000313" key="4">
    <source>
        <dbReference type="Proteomes" id="UP000591537"/>
    </source>
</evidence>
<gene>
    <name evidence="3" type="ORF">HNR57_000658</name>
</gene>
<keyword evidence="2" id="KW-1133">Transmembrane helix</keyword>
<feature type="transmembrane region" description="Helical" evidence="2">
    <location>
        <begin position="391"/>
        <end position="408"/>
    </location>
</feature>
<evidence type="ECO:0000256" key="1">
    <source>
        <dbReference type="SAM" id="MobiDB-lite"/>
    </source>
</evidence>
<feature type="region of interest" description="Disordered" evidence="1">
    <location>
        <begin position="1"/>
        <end position="27"/>
    </location>
</feature>
<accession>A0A7W9T624</accession>
<name>A0A7W9T624_9ACTN</name>